<name>A0A1U9W1C2_9RHAB</name>
<evidence type="ECO:0000313" key="2">
    <source>
        <dbReference type="Proteomes" id="UP000203647"/>
    </source>
</evidence>
<protein>
    <submittedName>
        <fullName evidence="1">p3 protein</fullName>
    </submittedName>
</protein>
<proteinExistence type="predicted"/>
<dbReference type="KEGG" id="vg:31652861"/>
<accession>A0A1U9W1C2</accession>
<dbReference type="RefSeq" id="YP_009352240.1">
    <property type="nucleotide sequence ID" value="NC_034240.1"/>
</dbReference>
<dbReference type="OrthoDB" id="37115at10239"/>
<dbReference type="EMBL" id="KY075646">
    <property type="protein sequence ID" value="AQY17509.1"/>
    <property type="molecule type" value="Genomic_RNA"/>
</dbReference>
<dbReference type="Proteomes" id="UP000203647">
    <property type="component" value="Segment"/>
</dbReference>
<evidence type="ECO:0000313" key="1">
    <source>
        <dbReference type="EMBL" id="AQY17509.1"/>
    </source>
</evidence>
<gene>
    <name evidence="1" type="primary">P3</name>
</gene>
<reference evidence="1 2" key="1">
    <citation type="journal article" date="2017" name="J. Virol.">
        <title>Diversity, distribution, and evolution of tomato viruses in China uncovered by small RNA sequencing.</title>
        <authorList>
            <person name="Xu C."/>
            <person name="Sun X."/>
            <person name="Taylor A."/>
            <person name="Jiao C."/>
            <person name="Xu Y."/>
            <person name="Cai X."/>
            <person name="Wang X."/>
            <person name="Ge C."/>
            <person name="Pan G."/>
            <person name="Wang Q."/>
            <person name="Fei Z."/>
            <person name="Wang Q."/>
        </authorList>
    </citation>
    <scope>NUCLEOTIDE SEQUENCE [LARGE SCALE GENOMIC DNA]</scope>
</reference>
<dbReference type="GeneID" id="31652861"/>
<keyword evidence="2" id="KW-1185">Reference proteome</keyword>
<sequence>MASVFKFNVKTELTMSEEDGVVSLTKRLNLWQTLKSKWMENVQLSNINFSFESRGGPLAEGRVTASVHDNRISDDTSDNTLKSVTFSVTQDISFSWNYNVNFEVDSLRHERESPLILVTKISECNMRPGYSLGQIRVQIEMTTSDKMIRRIAKSPVIKLFRDHKMSENERLGRRTSIERLEAAQNKPLTIKEGPQGPYMELDRSNSVMNIPRTKYYVAAPAKEI</sequence>
<organism evidence="1 2">
    <name type="scientific">Tomato yellow mottle-associated virus</name>
    <dbReference type="NCBI Taxonomy" id="1967841"/>
    <lineage>
        <taxon>Viruses</taxon>
        <taxon>Riboviria</taxon>
        <taxon>Orthornavirae</taxon>
        <taxon>Negarnaviricota</taxon>
        <taxon>Haploviricotina</taxon>
        <taxon>Monjiviricetes</taxon>
        <taxon>Mononegavirales</taxon>
        <taxon>Rhabdoviridae</taxon>
        <taxon>Betarhabdovirinae</taxon>
        <taxon>Alphacytorhabdovirus</taxon>
        <taxon>Alphacytorhabdovirus lycopersici</taxon>
        <taxon>Cytorhabdovirus lycopersici</taxon>
    </lineage>
</organism>